<dbReference type="PANTHER" id="PTHR34406">
    <property type="entry name" value="PROTEIN YCEI"/>
    <property type="match status" value="1"/>
</dbReference>
<evidence type="ECO:0000313" key="4">
    <source>
        <dbReference type="Proteomes" id="UP000282184"/>
    </source>
</evidence>
<name>A0A3S0HMU8_9BACT</name>
<reference evidence="3 4" key="1">
    <citation type="submission" date="2018-12" db="EMBL/GenBank/DDBJ databases">
        <title>Hymenobacter gummosus sp. nov., isolated from a spring.</title>
        <authorList>
            <person name="Nie L."/>
        </authorList>
    </citation>
    <scope>NUCLEOTIDE SEQUENCE [LARGE SCALE GENOMIC DNA]</scope>
    <source>
        <strain evidence="3 4">KCTC 52166</strain>
    </source>
</reference>
<dbReference type="Proteomes" id="UP000282184">
    <property type="component" value="Unassembled WGS sequence"/>
</dbReference>
<evidence type="ECO:0000256" key="1">
    <source>
        <dbReference type="SAM" id="SignalP"/>
    </source>
</evidence>
<protein>
    <submittedName>
        <fullName evidence="3">YceI family protein</fullName>
    </submittedName>
</protein>
<dbReference type="RefSeq" id="WP_126693772.1">
    <property type="nucleotide sequence ID" value="NZ_RXOF01000007.1"/>
</dbReference>
<dbReference type="AlphaFoldDB" id="A0A3S0HMU8"/>
<dbReference type="Gene3D" id="2.40.128.110">
    <property type="entry name" value="Lipid/polyisoprenoid-binding, YceI-like"/>
    <property type="match status" value="1"/>
</dbReference>
<accession>A0A3S0HMU8</accession>
<dbReference type="InterPro" id="IPR007372">
    <property type="entry name" value="Lipid/polyisoprenoid-bd_YceI"/>
</dbReference>
<dbReference type="InterPro" id="IPR036761">
    <property type="entry name" value="TTHA0802/YceI-like_sf"/>
</dbReference>
<dbReference type="EMBL" id="RXOF01000007">
    <property type="protein sequence ID" value="RTQ49241.1"/>
    <property type="molecule type" value="Genomic_DNA"/>
</dbReference>
<dbReference type="PANTHER" id="PTHR34406:SF1">
    <property type="entry name" value="PROTEIN YCEI"/>
    <property type="match status" value="1"/>
</dbReference>
<gene>
    <name evidence="3" type="ORF">EJV47_13940</name>
</gene>
<evidence type="ECO:0000259" key="2">
    <source>
        <dbReference type="Pfam" id="PF04264"/>
    </source>
</evidence>
<keyword evidence="4" id="KW-1185">Reference proteome</keyword>
<dbReference type="SUPFAM" id="SSF101874">
    <property type="entry name" value="YceI-like"/>
    <property type="match status" value="1"/>
</dbReference>
<feature type="signal peptide" evidence="1">
    <location>
        <begin position="1"/>
        <end position="19"/>
    </location>
</feature>
<comment type="caution">
    <text evidence="3">The sequence shown here is derived from an EMBL/GenBank/DDBJ whole genome shotgun (WGS) entry which is preliminary data.</text>
</comment>
<feature type="chain" id="PRO_5018605621" evidence="1">
    <location>
        <begin position="20"/>
        <end position="199"/>
    </location>
</feature>
<keyword evidence="1" id="KW-0732">Signal</keyword>
<sequence length="199" mass="21664">MRRLFTLCAALLLAGPLLAQQRYTTRSATIDFFSDAPLEDIAAKNSQVTAAIDLLSQQMAFVATMKEFVFPDGLMQAHFNENFVESEKYPRATFSGRILNLPDNGLPNSGVVAVEVEGDLTIHGVKRRVRVPGTLEMLDKQLVAKAKFNVAPADYKIDVPALIKEHIAKSVAITVYAVCAPQIAPPVSQQQSAAPARPE</sequence>
<dbReference type="Pfam" id="PF04264">
    <property type="entry name" value="YceI"/>
    <property type="match status" value="1"/>
</dbReference>
<proteinExistence type="predicted"/>
<feature type="domain" description="Lipid/polyisoprenoid-binding YceI-like" evidence="2">
    <location>
        <begin position="44"/>
        <end position="176"/>
    </location>
</feature>
<organism evidence="3 4">
    <name type="scientific">Hymenobacter gummosus</name>
    <dbReference type="NCBI Taxonomy" id="1776032"/>
    <lineage>
        <taxon>Bacteria</taxon>
        <taxon>Pseudomonadati</taxon>
        <taxon>Bacteroidota</taxon>
        <taxon>Cytophagia</taxon>
        <taxon>Cytophagales</taxon>
        <taxon>Hymenobacteraceae</taxon>
        <taxon>Hymenobacter</taxon>
    </lineage>
</organism>
<dbReference type="OrthoDB" id="116832at2"/>
<evidence type="ECO:0000313" key="3">
    <source>
        <dbReference type="EMBL" id="RTQ49241.1"/>
    </source>
</evidence>